<comment type="similarity">
    <text evidence="1">Belongs to the 5-formyltetrahydrofolate cyclo-ligase family.</text>
</comment>
<dbReference type="EMBL" id="FPHE01000135">
    <property type="protein sequence ID" value="SFV64745.1"/>
    <property type="molecule type" value="Genomic_DNA"/>
</dbReference>
<dbReference type="Gene3D" id="3.40.50.10420">
    <property type="entry name" value="NagB/RpiA/CoA transferase-like"/>
    <property type="match status" value="1"/>
</dbReference>
<name>A0A1W1CG64_9ZZZZ</name>
<dbReference type="GO" id="GO:0030272">
    <property type="term" value="F:5-formyltetrahydrofolate cyclo-ligase activity"/>
    <property type="evidence" value="ECO:0007669"/>
    <property type="project" value="UniProtKB-EC"/>
</dbReference>
<dbReference type="PIRSF" id="PIRSF006806">
    <property type="entry name" value="FTHF_cligase"/>
    <property type="match status" value="1"/>
</dbReference>
<dbReference type="AlphaFoldDB" id="A0A1W1CG64"/>
<keyword evidence="4" id="KW-0436">Ligase</keyword>
<dbReference type="InterPro" id="IPR024185">
    <property type="entry name" value="FTHF_cligase-like_sf"/>
</dbReference>
<dbReference type="SUPFAM" id="SSF100950">
    <property type="entry name" value="NagB/RpiA/CoA transferase-like"/>
    <property type="match status" value="1"/>
</dbReference>
<sequence>MNKKEFRESCISRLKRSNSIMNYRADKIVSQKLYDYIKKSGSRVVMLYIPLKIEINIIGLIIRLRKEKVTLFVPFMVGKSFRLVKYRLPIKVKKFGVKEPNISNNFYKRIDLAIVPIIGMDKSFRRVGFGKGFYDRFFEKHGDTISSILFVGRKSCICSEIITDDYDVEGDFYITPNRVFDKNSFK</sequence>
<keyword evidence="3" id="KW-0067">ATP-binding</keyword>
<evidence type="ECO:0000256" key="1">
    <source>
        <dbReference type="ARBA" id="ARBA00010638"/>
    </source>
</evidence>
<dbReference type="PANTHER" id="PTHR23407:SF1">
    <property type="entry name" value="5-FORMYLTETRAHYDROFOLATE CYCLO-LIGASE"/>
    <property type="match status" value="1"/>
</dbReference>
<evidence type="ECO:0000256" key="2">
    <source>
        <dbReference type="ARBA" id="ARBA00022741"/>
    </source>
</evidence>
<dbReference type="PANTHER" id="PTHR23407">
    <property type="entry name" value="ATPASE INHIBITOR/5-FORMYLTETRAHYDROFOLATE CYCLO-LIGASE"/>
    <property type="match status" value="1"/>
</dbReference>
<keyword evidence="2" id="KW-0547">Nucleotide-binding</keyword>
<evidence type="ECO:0000256" key="3">
    <source>
        <dbReference type="ARBA" id="ARBA00022840"/>
    </source>
</evidence>
<organism evidence="4">
    <name type="scientific">hydrothermal vent metagenome</name>
    <dbReference type="NCBI Taxonomy" id="652676"/>
    <lineage>
        <taxon>unclassified sequences</taxon>
        <taxon>metagenomes</taxon>
        <taxon>ecological metagenomes</taxon>
    </lineage>
</organism>
<gene>
    <name evidence="4" type="ORF">MNB_SV-12-119</name>
</gene>
<dbReference type="InterPro" id="IPR002698">
    <property type="entry name" value="FTHF_cligase"/>
</dbReference>
<dbReference type="GO" id="GO:0035999">
    <property type="term" value="P:tetrahydrofolate interconversion"/>
    <property type="evidence" value="ECO:0007669"/>
    <property type="project" value="TreeGrafter"/>
</dbReference>
<dbReference type="NCBIfam" id="TIGR02727">
    <property type="entry name" value="MTHFS_bact"/>
    <property type="match status" value="1"/>
</dbReference>
<dbReference type="GO" id="GO:0005524">
    <property type="term" value="F:ATP binding"/>
    <property type="evidence" value="ECO:0007669"/>
    <property type="project" value="UniProtKB-KW"/>
</dbReference>
<dbReference type="GO" id="GO:0009396">
    <property type="term" value="P:folic acid-containing compound biosynthetic process"/>
    <property type="evidence" value="ECO:0007669"/>
    <property type="project" value="TreeGrafter"/>
</dbReference>
<dbReference type="InterPro" id="IPR037171">
    <property type="entry name" value="NagB/RpiA_transferase-like"/>
</dbReference>
<dbReference type="EC" id="6.3.3.2" evidence="4"/>
<accession>A0A1W1CG64</accession>
<dbReference type="Pfam" id="PF01812">
    <property type="entry name" value="5-FTHF_cyc-lig"/>
    <property type="match status" value="1"/>
</dbReference>
<reference evidence="4" key="1">
    <citation type="submission" date="2016-10" db="EMBL/GenBank/DDBJ databases">
        <authorList>
            <person name="de Groot N.N."/>
        </authorList>
    </citation>
    <scope>NUCLEOTIDE SEQUENCE</scope>
</reference>
<proteinExistence type="inferred from homology"/>
<protein>
    <submittedName>
        <fullName evidence="4">5-formyltetrahydrofolate cyclo-ligase</fullName>
        <ecNumber evidence="4">6.3.3.2</ecNumber>
    </submittedName>
</protein>
<evidence type="ECO:0000313" key="4">
    <source>
        <dbReference type="EMBL" id="SFV64745.1"/>
    </source>
</evidence>